<dbReference type="SUPFAM" id="SSF46689">
    <property type="entry name" value="Homeodomain-like"/>
    <property type="match status" value="2"/>
</dbReference>
<keyword evidence="1" id="KW-0805">Transcription regulation</keyword>
<dbReference type="EMBL" id="JBHLWN010000076">
    <property type="protein sequence ID" value="MFC0214612.1"/>
    <property type="molecule type" value="Genomic_DNA"/>
</dbReference>
<keyword evidence="3" id="KW-0804">Transcription</keyword>
<gene>
    <name evidence="5" type="ORF">ACFFK0_19590</name>
</gene>
<evidence type="ECO:0000256" key="1">
    <source>
        <dbReference type="ARBA" id="ARBA00023015"/>
    </source>
</evidence>
<evidence type="ECO:0000259" key="4">
    <source>
        <dbReference type="PROSITE" id="PS01124"/>
    </source>
</evidence>
<dbReference type="Gene3D" id="1.10.10.60">
    <property type="entry name" value="Homeodomain-like"/>
    <property type="match status" value="2"/>
</dbReference>
<dbReference type="Proteomes" id="UP001589776">
    <property type="component" value="Unassembled WGS sequence"/>
</dbReference>
<dbReference type="InterPro" id="IPR009057">
    <property type="entry name" value="Homeodomain-like_sf"/>
</dbReference>
<evidence type="ECO:0000256" key="3">
    <source>
        <dbReference type="ARBA" id="ARBA00023163"/>
    </source>
</evidence>
<keyword evidence="6" id="KW-1185">Reference proteome</keyword>
<dbReference type="SMART" id="SM00342">
    <property type="entry name" value="HTH_ARAC"/>
    <property type="match status" value="1"/>
</dbReference>
<sequence>MQTCTDLAYCCKIIQESVGLPVTWRQLEPPGSTGPLEPPIPAGHVPVNPLFTTYAEQIRSVIGDWTGTGYPVLRSSPFMEQFIALPCLSDQRSKTLIIIGPAMLERPNDELIASLLNDHGIPGKDRPKWTAYLQSLPVVSRIRLLHIGALAHWLINKQPIDPMELLQYNFEYETPHPPSSDVDMALADRRETLTFHMRIESEKRMLSMIQSGNRAELLHILAGIEYEGLGVLSKRSQLRNMKNLSICCITLGTRAAIEGGLYEELAYTLSDLHIQHIEELTDVKSVEAAMNYALLDFAGRVAQLSNTNDITAPVRICREYIYDHLYEEMSAGQLADLAGLNANYLSKLFKQQTGLSLMNFIQKERIEEAKKLLVQTRDSVAAIGSRLCFYDQTYFIKVFKKYTGITPREYRNRK</sequence>
<dbReference type="InterPro" id="IPR018060">
    <property type="entry name" value="HTH_AraC"/>
</dbReference>
<dbReference type="PANTHER" id="PTHR43280">
    <property type="entry name" value="ARAC-FAMILY TRANSCRIPTIONAL REGULATOR"/>
    <property type="match status" value="1"/>
</dbReference>
<dbReference type="Pfam" id="PF12833">
    <property type="entry name" value="HTH_18"/>
    <property type="match status" value="1"/>
</dbReference>
<keyword evidence="2" id="KW-0238">DNA-binding</keyword>
<comment type="caution">
    <text evidence="5">The sequence shown here is derived from an EMBL/GenBank/DDBJ whole genome shotgun (WGS) entry which is preliminary data.</text>
</comment>
<protein>
    <submittedName>
        <fullName evidence="5">Helix-turn-helix domain-containing protein</fullName>
    </submittedName>
</protein>
<organism evidence="5 6">
    <name type="scientific">Paenibacillus chartarius</name>
    <dbReference type="NCBI Taxonomy" id="747481"/>
    <lineage>
        <taxon>Bacteria</taxon>
        <taxon>Bacillati</taxon>
        <taxon>Bacillota</taxon>
        <taxon>Bacilli</taxon>
        <taxon>Bacillales</taxon>
        <taxon>Paenibacillaceae</taxon>
        <taxon>Paenibacillus</taxon>
    </lineage>
</organism>
<dbReference type="PROSITE" id="PS01124">
    <property type="entry name" value="HTH_ARAC_FAMILY_2"/>
    <property type="match status" value="1"/>
</dbReference>
<reference evidence="5 6" key="1">
    <citation type="submission" date="2024-09" db="EMBL/GenBank/DDBJ databases">
        <authorList>
            <person name="Sun Q."/>
            <person name="Mori K."/>
        </authorList>
    </citation>
    <scope>NUCLEOTIDE SEQUENCE [LARGE SCALE GENOMIC DNA]</scope>
    <source>
        <strain evidence="5 6">CCM 7759</strain>
    </source>
</reference>
<feature type="domain" description="HTH araC/xylS-type" evidence="4">
    <location>
        <begin position="315"/>
        <end position="413"/>
    </location>
</feature>
<dbReference type="PANTHER" id="PTHR43280:SF34">
    <property type="entry name" value="ARAC-FAMILY TRANSCRIPTIONAL REGULATOR"/>
    <property type="match status" value="1"/>
</dbReference>
<name>A0ABV6DPP0_9BACL</name>
<evidence type="ECO:0000313" key="6">
    <source>
        <dbReference type="Proteomes" id="UP001589776"/>
    </source>
</evidence>
<evidence type="ECO:0000313" key="5">
    <source>
        <dbReference type="EMBL" id="MFC0214612.1"/>
    </source>
</evidence>
<dbReference type="RefSeq" id="WP_377472001.1">
    <property type="nucleotide sequence ID" value="NZ_JBHLWN010000076.1"/>
</dbReference>
<evidence type="ECO:0000256" key="2">
    <source>
        <dbReference type="ARBA" id="ARBA00023125"/>
    </source>
</evidence>
<accession>A0ABV6DPP0</accession>
<proteinExistence type="predicted"/>